<dbReference type="InterPro" id="IPR020069">
    <property type="entry name" value="Ribosomal_bL9_C"/>
</dbReference>
<evidence type="ECO:0000256" key="1">
    <source>
        <dbReference type="ARBA" id="ARBA00010605"/>
    </source>
</evidence>
<dbReference type="GO" id="GO:0003735">
    <property type="term" value="F:structural constituent of ribosome"/>
    <property type="evidence" value="ECO:0007669"/>
    <property type="project" value="InterPro"/>
</dbReference>
<gene>
    <name evidence="7" type="primary">rplI</name>
    <name evidence="10" type="ORF">A2131_00165</name>
</gene>
<dbReference type="EMBL" id="MHQB01000024">
    <property type="protein sequence ID" value="OGZ93926.1"/>
    <property type="molecule type" value="Genomic_DNA"/>
</dbReference>
<keyword evidence="3 7" id="KW-0694">RNA-binding</keyword>
<evidence type="ECO:0000256" key="6">
    <source>
        <dbReference type="ARBA" id="ARBA00035292"/>
    </source>
</evidence>
<accession>A0A1G2K3D6</accession>
<evidence type="ECO:0000256" key="4">
    <source>
        <dbReference type="ARBA" id="ARBA00022980"/>
    </source>
</evidence>
<dbReference type="SUPFAM" id="SSF55653">
    <property type="entry name" value="Ribosomal protein L9 C-domain"/>
    <property type="match status" value="1"/>
</dbReference>
<evidence type="ECO:0000313" key="10">
    <source>
        <dbReference type="EMBL" id="OGZ93926.1"/>
    </source>
</evidence>
<comment type="similarity">
    <text evidence="1 7">Belongs to the bacterial ribosomal protein bL9 family.</text>
</comment>
<dbReference type="InterPro" id="IPR009027">
    <property type="entry name" value="Ribosomal_bL9/RNase_H1_N"/>
</dbReference>
<dbReference type="GO" id="GO:0006412">
    <property type="term" value="P:translation"/>
    <property type="evidence" value="ECO:0007669"/>
    <property type="project" value="UniProtKB-UniRule"/>
</dbReference>
<sequence>MKVIFTKDVPAVGKKDEVKNVSDGYARNFLFLKGLARPATANALKNLTRALAEKQKTSTLRHDHAQTVAERLKTITLHFKTRIGEKGKSFGSVSAAKIQLELKKKGVTVHKENVLLEEPIKTLGEKMVPIWLHPELITEVKIIIEPETKPSEKK</sequence>
<dbReference type="InterPro" id="IPR036791">
    <property type="entry name" value="Ribosomal_bL9_C_sf"/>
</dbReference>
<dbReference type="HAMAP" id="MF_00503">
    <property type="entry name" value="Ribosomal_bL9"/>
    <property type="match status" value="1"/>
</dbReference>
<dbReference type="InterPro" id="IPR036935">
    <property type="entry name" value="Ribosomal_bL9_N_sf"/>
</dbReference>
<feature type="domain" description="Large ribosomal subunit protein bL9 C-terminal" evidence="9">
    <location>
        <begin position="64"/>
        <end position="145"/>
    </location>
</feature>
<protein>
    <recommendedName>
        <fullName evidence="6 7">Large ribosomal subunit protein bL9</fullName>
    </recommendedName>
</protein>
<feature type="domain" description="Ribosomal protein L9" evidence="8">
    <location>
        <begin position="1"/>
        <end position="47"/>
    </location>
</feature>
<keyword evidence="5 7" id="KW-0687">Ribonucleoprotein</keyword>
<dbReference type="Pfam" id="PF01281">
    <property type="entry name" value="Ribosomal_L9_N"/>
    <property type="match status" value="1"/>
</dbReference>
<dbReference type="Gene3D" id="3.10.430.100">
    <property type="entry name" value="Ribosomal protein L9, C-terminal domain"/>
    <property type="match status" value="1"/>
</dbReference>
<evidence type="ECO:0000256" key="2">
    <source>
        <dbReference type="ARBA" id="ARBA00022730"/>
    </source>
</evidence>
<dbReference type="GO" id="GO:0005840">
    <property type="term" value="C:ribosome"/>
    <property type="evidence" value="ECO:0007669"/>
    <property type="project" value="UniProtKB-KW"/>
</dbReference>
<dbReference type="Pfam" id="PF03948">
    <property type="entry name" value="Ribosomal_L9_C"/>
    <property type="match status" value="1"/>
</dbReference>
<dbReference type="InterPro" id="IPR020070">
    <property type="entry name" value="Ribosomal_bL9_N"/>
</dbReference>
<dbReference type="Proteomes" id="UP000177392">
    <property type="component" value="Unassembled WGS sequence"/>
</dbReference>
<dbReference type="InterPro" id="IPR000244">
    <property type="entry name" value="Ribosomal_bL9"/>
</dbReference>
<dbReference type="GO" id="GO:1990904">
    <property type="term" value="C:ribonucleoprotein complex"/>
    <property type="evidence" value="ECO:0007669"/>
    <property type="project" value="UniProtKB-KW"/>
</dbReference>
<keyword evidence="2 7" id="KW-0699">rRNA-binding</keyword>
<evidence type="ECO:0000256" key="7">
    <source>
        <dbReference type="HAMAP-Rule" id="MF_00503"/>
    </source>
</evidence>
<evidence type="ECO:0000256" key="3">
    <source>
        <dbReference type="ARBA" id="ARBA00022884"/>
    </source>
</evidence>
<name>A0A1G2K3D6_9BACT</name>
<evidence type="ECO:0000256" key="5">
    <source>
        <dbReference type="ARBA" id="ARBA00023274"/>
    </source>
</evidence>
<reference evidence="10 11" key="1">
    <citation type="journal article" date="2016" name="Nat. Commun.">
        <title>Thousands of microbial genomes shed light on interconnected biogeochemical processes in an aquifer system.</title>
        <authorList>
            <person name="Anantharaman K."/>
            <person name="Brown C.T."/>
            <person name="Hug L.A."/>
            <person name="Sharon I."/>
            <person name="Castelle C.J."/>
            <person name="Probst A.J."/>
            <person name="Thomas B.C."/>
            <person name="Singh A."/>
            <person name="Wilkins M.J."/>
            <person name="Karaoz U."/>
            <person name="Brodie E.L."/>
            <person name="Williams K.H."/>
            <person name="Hubbard S.S."/>
            <person name="Banfield J.F."/>
        </authorList>
    </citation>
    <scope>NUCLEOTIDE SEQUENCE [LARGE SCALE GENOMIC DNA]</scope>
</reference>
<proteinExistence type="inferred from homology"/>
<comment type="function">
    <text evidence="7">Binds to the 23S rRNA.</text>
</comment>
<comment type="caution">
    <text evidence="10">The sequence shown here is derived from an EMBL/GenBank/DDBJ whole genome shotgun (WGS) entry which is preliminary data.</text>
</comment>
<evidence type="ECO:0000313" key="11">
    <source>
        <dbReference type="Proteomes" id="UP000177392"/>
    </source>
</evidence>
<dbReference type="NCBIfam" id="TIGR00158">
    <property type="entry name" value="L9"/>
    <property type="match status" value="1"/>
</dbReference>
<dbReference type="InterPro" id="IPR020594">
    <property type="entry name" value="Ribosomal_bL9_bac/chp"/>
</dbReference>
<evidence type="ECO:0000259" key="9">
    <source>
        <dbReference type="Pfam" id="PF03948"/>
    </source>
</evidence>
<dbReference type="PANTHER" id="PTHR21368">
    <property type="entry name" value="50S RIBOSOMAL PROTEIN L9"/>
    <property type="match status" value="1"/>
</dbReference>
<dbReference type="Gene3D" id="3.40.5.10">
    <property type="entry name" value="Ribosomal protein L9, N-terminal domain"/>
    <property type="match status" value="1"/>
</dbReference>
<evidence type="ECO:0000259" key="8">
    <source>
        <dbReference type="Pfam" id="PF01281"/>
    </source>
</evidence>
<dbReference type="AlphaFoldDB" id="A0A1G2K3D6"/>
<dbReference type="GO" id="GO:0019843">
    <property type="term" value="F:rRNA binding"/>
    <property type="evidence" value="ECO:0007669"/>
    <property type="project" value="UniProtKB-UniRule"/>
</dbReference>
<keyword evidence="4 7" id="KW-0689">Ribosomal protein</keyword>
<organism evidence="10 11">
    <name type="scientific">Candidatus Sungbacteria bacterium GWC2_49_10</name>
    <dbReference type="NCBI Taxonomy" id="1802263"/>
    <lineage>
        <taxon>Bacteria</taxon>
        <taxon>Candidatus Sungiibacteriota</taxon>
    </lineage>
</organism>
<dbReference type="SUPFAM" id="SSF55658">
    <property type="entry name" value="L9 N-domain-like"/>
    <property type="match status" value="1"/>
</dbReference>